<dbReference type="PANTHER" id="PTHR23293">
    <property type="entry name" value="FAD SYNTHETASE-RELATED FMN ADENYLYLTRANSFERASE"/>
    <property type="match status" value="1"/>
</dbReference>
<dbReference type="GO" id="GO:0006747">
    <property type="term" value="P:FAD biosynthetic process"/>
    <property type="evidence" value="ECO:0007669"/>
    <property type="project" value="TreeGrafter"/>
</dbReference>
<dbReference type="InterPro" id="IPR056596">
    <property type="entry name" value="FLAD1_M"/>
</dbReference>
<dbReference type="AlphaFoldDB" id="A0A4U5P9Q5"/>
<dbReference type="EMBL" id="AZBU02000002">
    <property type="protein sequence ID" value="TKR92976.1"/>
    <property type="molecule type" value="Genomic_DNA"/>
</dbReference>
<evidence type="ECO:0000256" key="4">
    <source>
        <dbReference type="ARBA" id="ARBA00022643"/>
    </source>
</evidence>
<dbReference type="OrthoDB" id="270728at2759"/>
<evidence type="ECO:0000313" key="15">
    <source>
        <dbReference type="EMBL" id="TKR92976.1"/>
    </source>
</evidence>
<keyword evidence="8" id="KW-0274">FAD</keyword>
<dbReference type="InterPro" id="IPR002500">
    <property type="entry name" value="PAPS_reduct_dom"/>
</dbReference>
<comment type="caution">
    <text evidence="15">The sequence shown here is derived from an EMBL/GenBank/DDBJ whole genome shotgun (WGS) entry which is preliminary data.</text>
</comment>
<gene>
    <name evidence="15" type="ORF">L596_007519</name>
</gene>
<dbReference type="EC" id="2.7.7.2" evidence="2"/>
<dbReference type="CDD" id="cd23948">
    <property type="entry name" value="FAD_synthase"/>
    <property type="match status" value="1"/>
</dbReference>
<evidence type="ECO:0000256" key="12">
    <source>
        <dbReference type="ARBA" id="ARBA00049494"/>
    </source>
</evidence>
<dbReference type="InterPro" id="IPR014729">
    <property type="entry name" value="Rossmann-like_a/b/a_fold"/>
</dbReference>
<keyword evidence="5" id="KW-0808">Transferase</keyword>
<evidence type="ECO:0000256" key="10">
    <source>
        <dbReference type="ARBA" id="ARBA00031145"/>
    </source>
</evidence>
<feature type="domain" description="Phosphoadenosine phosphosulphate reductase" evidence="13">
    <location>
        <begin position="296"/>
        <end position="371"/>
    </location>
</feature>
<reference evidence="15 16" key="1">
    <citation type="journal article" date="2015" name="Genome Biol.">
        <title>Comparative genomics of Steinernema reveals deeply conserved gene regulatory networks.</title>
        <authorList>
            <person name="Dillman A.R."/>
            <person name="Macchietto M."/>
            <person name="Porter C.F."/>
            <person name="Rogers A."/>
            <person name="Williams B."/>
            <person name="Antoshechkin I."/>
            <person name="Lee M.M."/>
            <person name="Goodwin Z."/>
            <person name="Lu X."/>
            <person name="Lewis E.E."/>
            <person name="Goodrich-Blair H."/>
            <person name="Stock S.P."/>
            <person name="Adams B.J."/>
            <person name="Sternberg P.W."/>
            <person name="Mortazavi A."/>
        </authorList>
    </citation>
    <scope>NUCLEOTIDE SEQUENCE [LARGE SCALE GENOMIC DNA]</scope>
    <source>
        <strain evidence="15 16">ALL</strain>
    </source>
</reference>
<keyword evidence="4" id="KW-0288">FMN</keyword>
<keyword evidence="3" id="KW-0285">Flavoprotein</keyword>
<evidence type="ECO:0000313" key="16">
    <source>
        <dbReference type="Proteomes" id="UP000298663"/>
    </source>
</evidence>
<reference evidence="15 16" key="2">
    <citation type="journal article" date="2019" name="G3 (Bethesda)">
        <title>Hybrid Assembly of the Genome of the Entomopathogenic Nematode Steinernema carpocapsae Identifies the X-Chromosome.</title>
        <authorList>
            <person name="Serra L."/>
            <person name="Macchietto M."/>
            <person name="Macias-Munoz A."/>
            <person name="McGill C.J."/>
            <person name="Rodriguez I.M."/>
            <person name="Rodriguez B."/>
            <person name="Murad R."/>
            <person name="Mortazavi A."/>
        </authorList>
    </citation>
    <scope>NUCLEOTIDE SEQUENCE [LARGE SCALE GENOMIC DNA]</scope>
    <source>
        <strain evidence="15 16">ALL</strain>
    </source>
</reference>
<keyword evidence="6" id="KW-0548">Nucleotidyltransferase</keyword>
<evidence type="ECO:0000256" key="6">
    <source>
        <dbReference type="ARBA" id="ARBA00022695"/>
    </source>
</evidence>
<dbReference type="Gene3D" id="3.40.50.620">
    <property type="entry name" value="HUPs"/>
    <property type="match status" value="1"/>
</dbReference>
<dbReference type="InterPro" id="IPR036425">
    <property type="entry name" value="MoaB/Mog-like_dom_sf"/>
</dbReference>
<dbReference type="Gene3D" id="3.40.980.10">
    <property type="entry name" value="MoaB/Mog-like domain"/>
    <property type="match status" value="1"/>
</dbReference>
<name>A0A4U5P9Q5_STECR</name>
<dbReference type="Pfam" id="PF01507">
    <property type="entry name" value="PAPS_reduct"/>
    <property type="match status" value="2"/>
</dbReference>
<keyword evidence="7" id="KW-0547">Nucleotide-binding</keyword>
<dbReference type="GO" id="GO:0005524">
    <property type="term" value="F:ATP binding"/>
    <property type="evidence" value="ECO:0007669"/>
    <property type="project" value="UniProtKB-KW"/>
</dbReference>
<dbReference type="GO" id="GO:0003919">
    <property type="term" value="F:FMN adenylyltransferase activity"/>
    <property type="evidence" value="ECO:0007669"/>
    <property type="project" value="UniProtKB-EC"/>
</dbReference>
<feature type="domain" description="FAD synthase middle" evidence="14">
    <location>
        <begin position="90"/>
        <end position="163"/>
    </location>
</feature>
<comment type="catalytic activity">
    <reaction evidence="12">
        <text>FMN + ATP + H(+) = FAD + diphosphate</text>
        <dbReference type="Rhea" id="RHEA:17237"/>
        <dbReference type="ChEBI" id="CHEBI:15378"/>
        <dbReference type="ChEBI" id="CHEBI:30616"/>
        <dbReference type="ChEBI" id="CHEBI:33019"/>
        <dbReference type="ChEBI" id="CHEBI:57692"/>
        <dbReference type="ChEBI" id="CHEBI:58210"/>
        <dbReference type="EC" id="2.7.7.2"/>
    </reaction>
</comment>
<organism evidence="15 16">
    <name type="scientific">Steinernema carpocapsae</name>
    <name type="common">Entomopathogenic nematode</name>
    <dbReference type="NCBI Taxonomy" id="34508"/>
    <lineage>
        <taxon>Eukaryota</taxon>
        <taxon>Metazoa</taxon>
        <taxon>Ecdysozoa</taxon>
        <taxon>Nematoda</taxon>
        <taxon>Chromadorea</taxon>
        <taxon>Rhabditida</taxon>
        <taxon>Tylenchina</taxon>
        <taxon>Panagrolaimomorpha</taxon>
        <taxon>Strongyloidoidea</taxon>
        <taxon>Steinernematidae</taxon>
        <taxon>Steinernema</taxon>
    </lineage>
</organism>
<evidence type="ECO:0000256" key="9">
    <source>
        <dbReference type="ARBA" id="ARBA00022840"/>
    </source>
</evidence>
<evidence type="ECO:0000256" key="7">
    <source>
        <dbReference type="ARBA" id="ARBA00022741"/>
    </source>
</evidence>
<accession>A0A4U5P9Q5</accession>
<evidence type="ECO:0000256" key="5">
    <source>
        <dbReference type="ARBA" id="ARBA00022679"/>
    </source>
</evidence>
<keyword evidence="16" id="KW-1185">Reference proteome</keyword>
<evidence type="ECO:0000259" key="14">
    <source>
        <dbReference type="Pfam" id="PF24102"/>
    </source>
</evidence>
<comment type="pathway">
    <text evidence="1">Cofactor biosynthesis; FAD biosynthesis; FAD from FMN: step 1/1.</text>
</comment>
<evidence type="ECO:0000256" key="1">
    <source>
        <dbReference type="ARBA" id="ARBA00004726"/>
    </source>
</evidence>
<dbReference type="Proteomes" id="UP000298663">
    <property type="component" value="Unassembled WGS sequence"/>
</dbReference>
<evidence type="ECO:0000256" key="11">
    <source>
        <dbReference type="ARBA" id="ARBA00031871"/>
    </source>
</evidence>
<dbReference type="SUPFAM" id="SSF52402">
    <property type="entry name" value="Adenine nucleotide alpha hydrolases-like"/>
    <property type="match status" value="1"/>
</dbReference>
<dbReference type="Pfam" id="PF24102">
    <property type="entry name" value="FLAD1_M"/>
    <property type="match status" value="1"/>
</dbReference>
<proteinExistence type="predicted"/>
<sequence>MLNQDLKIVVEKLLKRSSIKDVDRAAKKFCEIPKSATLLWGTPETPGSISFPLVKVQNVVSFPGVPRFCELAFTLLEEQLFPPVEGCGAFFSETIHVRTGEIHFSGFLTEIADKYNESVVIGCYPILDNSYFKTKLVIESDHAEMGKSASKDLKDYLHKDLVYFDKRPWLNTHQKFDEFRERLSKSEEGAAFAKKLDQTMKVFDEILDANTPETIAISFNGGKDCTVLLQLLRIKYDEKFGDGTKLKGFHIQCGDEFPEVAEFISQVVKLYNVEMREYAGPLKAGLEELQRDQPLVDIVFMGSRSTDPRGRFMKSKCERTDKGWPNFLRVCPVLDWSYTEVWTFLRGLCVPYCSLYDRGFTSLGDKSRTRPNPALESPSQPGTFKPAYMLIEDALERNGRQ</sequence>
<keyword evidence="9" id="KW-0067">ATP-binding</keyword>
<evidence type="ECO:0000256" key="2">
    <source>
        <dbReference type="ARBA" id="ARBA00012393"/>
    </source>
</evidence>
<protein>
    <recommendedName>
        <fullName evidence="2">FAD synthase</fullName>
        <ecNumber evidence="2">2.7.7.2</ecNumber>
    </recommendedName>
    <alternativeName>
        <fullName evidence="10">FAD pyrophosphorylase</fullName>
    </alternativeName>
    <alternativeName>
        <fullName evidence="11">FMN adenylyltransferase</fullName>
    </alternativeName>
</protein>
<evidence type="ECO:0000259" key="13">
    <source>
        <dbReference type="Pfam" id="PF01507"/>
    </source>
</evidence>
<evidence type="ECO:0000256" key="3">
    <source>
        <dbReference type="ARBA" id="ARBA00022630"/>
    </source>
</evidence>
<evidence type="ECO:0000256" key="8">
    <source>
        <dbReference type="ARBA" id="ARBA00022827"/>
    </source>
</evidence>
<feature type="domain" description="Phosphoadenosine phosphosulphate reductase" evidence="13">
    <location>
        <begin position="215"/>
        <end position="278"/>
    </location>
</feature>
<dbReference type="PANTHER" id="PTHR23293:SF9">
    <property type="entry name" value="FAD SYNTHASE"/>
    <property type="match status" value="1"/>
</dbReference>